<organism evidence="2 3">
    <name type="scientific">Austropuccinia psidii MF-1</name>
    <dbReference type="NCBI Taxonomy" id="1389203"/>
    <lineage>
        <taxon>Eukaryota</taxon>
        <taxon>Fungi</taxon>
        <taxon>Dikarya</taxon>
        <taxon>Basidiomycota</taxon>
        <taxon>Pucciniomycotina</taxon>
        <taxon>Pucciniomycetes</taxon>
        <taxon>Pucciniales</taxon>
        <taxon>Sphaerophragmiaceae</taxon>
        <taxon>Austropuccinia</taxon>
    </lineage>
</organism>
<dbReference type="EMBL" id="AVOT02009389">
    <property type="protein sequence ID" value="MBW0487991.1"/>
    <property type="molecule type" value="Genomic_DNA"/>
</dbReference>
<gene>
    <name evidence="2" type="ORF">O181_027706</name>
</gene>
<accession>A0A9Q3H1P7</accession>
<feature type="domain" description="DUF7872" evidence="1">
    <location>
        <begin position="212"/>
        <end position="432"/>
    </location>
</feature>
<proteinExistence type="predicted"/>
<reference evidence="2" key="1">
    <citation type="submission" date="2021-03" db="EMBL/GenBank/DDBJ databases">
        <title>Draft genome sequence of rust myrtle Austropuccinia psidii MF-1, a brazilian biotype.</title>
        <authorList>
            <person name="Quecine M.C."/>
            <person name="Pachon D.M.R."/>
            <person name="Bonatelli M.L."/>
            <person name="Correr F.H."/>
            <person name="Franceschini L.M."/>
            <person name="Leite T.F."/>
            <person name="Margarido G.R.A."/>
            <person name="Almeida C.A."/>
            <person name="Ferrarezi J.A."/>
            <person name="Labate C.A."/>
        </authorList>
    </citation>
    <scope>NUCLEOTIDE SEQUENCE</scope>
    <source>
        <strain evidence="2">MF-1</strain>
    </source>
</reference>
<dbReference type="Pfam" id="PF25278">
    <property type="entry name" value="DUF7872"/>
    <property type="match status" value="1"/>
</dbReference>
<keyword evidence="3" id="KW-1185">Reference proteome</keyword>
<evidence type="ECO:0000259" key="1">
    <source>
        <dbReference type="Pfam" id="PF25278"/>
    </source>
</evidence>
<sequence length="434" mass="47498">MTVILPLRPCPPTDAPLNLTRIAATFPKPRSSKNLTALKDPCARLPLTPELWDSLQLNDYLVNYPGGKNMSLEDYAEKVGVTNFECGIGKTCTAPQICLPAGGRDWYVLVATQNWNAFRNELFRATAYALAIVQGLSTSIVNDFAPHLPDTLAIQSTFLGVFAGLLGAIPGYVFPAETMAFIGGKLWPVAQGGTGLVAGSAWTYHNVWAPLPSDEFSKAKDVQYLLSRAQAEAQAKIATDTAQVIKSGISTDDGLYGVLRDGFFLDNHNSIKELSEGDLELAIGRVARARLLAGIWKALNYFIVRGNASCTQDGLNGAFPGDDVLSYCNQDGIMMNLVQSSKGKLIDRFAFAPLLSTKYNFTLQYFVEESWNCQQKYGSYCYNPYQNSVFPPNPEAECVISLAVCDMTREDIRTASKKNGILRACREVGRVPRI</sequence>
<dbReference type="AlphaFoldDB" id="A0A9Q3H1P7"/>
<dbReference type="OrthoDB" id="2501761at2759"/>
<protein>
    <recommendedName>
        <fullName evidence="1">DUF7872 domain-containing protein</fullName>
    </recommendedName>
</protein>
<dbReference type="InterPro" id="IPR057194">
    <property type="entry name" value="DUF7872"/>
</dbReference>
<dbReference type="PANTHER" id="PTHR33339">
    <property type="entry name" value="LYSM DOMAIN-CONTAINING PROTEIN"/>
    <property type="match status" value="1"/>
</dbReference>
<evidence type="ECO:0000313" key="2">
    <source>
        <dbReference type="EMBL" id="MBW0487991.1"/>
    </source>
</evidence>
<dbReference type="Proteomes" id="UP000765509">
    <property type="component" value="Unassembled WGS sequence"/>
</dbReference>
<name>A0A9Q3H1P7_9BASI</name>
<comment type="caution">
    <text evidence="2">The sequence shown here is derived from an EMBL/GenBank/DDBJ whole genome shotgun (WGS) entry which is preliminary data.</text>
</comment>
<evidence type="ECO:0000313" key="3">
    <source>
        <dbReference type="Proteomes" id="UP000765509"/>
    </source>
</evidence>
<dbReference type="PANTHER" id="PTHR33339:SF1">
    <property type="entry name" value="LYSM DOMAIN-CONTAINING PROTEIN"/>
    <property type="match status" value="1"/>
</dbReference>